<dbReference type="RefSeq" id="WP_104811591.1">
    <property type="nucleotide sequence ID" value="NZ_MQUB01000001.1"/>
</dbReference>
<accession>A0A2S7KM05</accession>
<dbReference type="EMBL" id="MQUB01000001">
    <property type="protein sequence ID" value="PQB03669.1"/>
    <property type="molecule type" value="Genomic_DNA"/>
</dbReference>
<dbReference type="Proteomes" id="UP000239800">
    <property type="component" value="Unassembled WGS sequence"/>
</dbReference>
<protein>
    <recommendedName>
        <fullName evidence="5">Outer membrane protein beta-barrel domain-containing protein</fullName>
    </recommendedName>
</protein>
<sequence length="349" mass="40391">MRLITIYAAMVAWVIFAPTLLAQETTNTNSVEVLKSARQDIINEEKNALKRDVEAINKQLEEGIITEEEAEKKKLEAAEVRALNIENRVAIIDNKIALIERNPDGNYADDDDSINISIFSEESVLDITTNHRRRKYDRRTTSHLVFAFGLNNVITEGESLDDSEFKVGGSRFAELGWAWRTRVFKNSNWLRIKYGFSFVWNGLKPIDNQYYVDTGDQTELQVFPENLNKSKFRIDNLVFPVHFEVGPSRKIEREDYFRYSTRRKFKFGFGGYAGFKLGTRQKLKYEMNGEKIKEKQKGSFNTNNFIYGISGYMGWSGISLYCKYDLNPIFKDNPVEQRNISLGLRLDVD</sequence>
<evidence type="ECO:0000256" key="2">
    <source>
        <dbReference type="SAM" id="SignalP"/>
    </source>
</evidence>
<keyword evidence="4" id="KW-1185">Reference proteome</keyword>
<evidence type="ECO:0000256" key="1">
    <source>
        <dbReference type="SAM" id="Coils"/>
    </source>
</evidence>
<comment type="caution">
    <text evidence="3">The sequence shown here is derived from an EMBL/GenBank/DDBJ whole genome shotgun (WGS) entry which is preliminary data.</text>
</comment>
<organism evidence="3 4">
    <name type="scientific">Aureitalea marina</name>
    <dbReference type="NCBI Taxonomy" id="930804"/>
    <lineage>
        <taxon>Bacteria</taxon>
        <taxon>Pseudomonadati</taxon>
        <taxon>Bacteroidota</taxon>
        <taxon>Flavobacteriia</taxon>
        <taxon>Flavobacteriales</taxon>
        <taxon>Flavobacteriaceae</taxon>
        <taxon>Aureitalea</taxon>
    </lineage>
</organism>
<proteinExistence type="predicted"/>
<feature type="chain" id="PRO_5015491843" description="Outer membrane protein beta-barrel domain-containing protein" evidence="2">
    <location>
        <begin position="23"/>
        <end position="349"/>
    </location>
</feature>
<gene>
    <name evidence="3" type="ORF">BST85_01195</name>
</gene>
<feature type="coiled-coil region" evidence="1">
    <location>
        <begin position="39"/>
        <end position="88"/>
    </location>
</feature>
<dbReference type="AlphaFoldDB" id="A0A2S7KM05"/>
<dbReference type="OrthoDB" id="1466811at2"/>
<name>A0A2S7KM05_9FLAO</name>
<reference evidence="3 4" key="1">
    <citation type="submission" date="2016-11" db="EMBL/GenBank/DDBJ databases">
        <title>Trade-off between light-utilization and light-protection in marine flavobacteria.</title>
        <authorList>
            <person name="Kumagai Y."/>
        </authorList>
    </citation>
    <scope>NUCLEOTIDE SEQUENCE [LARGE SCALE GENOMIC DNA]</scope>
    <source>
        <strain evidence="3 4">NBRC 107741</strain>
    </source>
</reference>
<keyword evidence="2" id="KW-0732">Signal</keyword>
<evidence type="ECO:0000313" key="4">
    <source>
        <dbReference type="Proteomes" id="UP000239800"/>
    </source>
</evidence>
<evidence type="ECO:0008006" key="5">
    <source>
        <dbReference type="Google" id="ProtNLM"/>
    </source>
</evidence>
<evidence type="ECO:0000313" key="3">
    <source>
        <dbReference type="EMBL" id="PQB03669.1"/>
    </source>
</evidence>
<keyword evidence="1" id="KW-0175">Coiled coil</keyword>
<feature type="signal peptide" evidence="2">
    <location>
        <begin position="1"/>
        <end position="22"/>
    </location>
</feature>